<protein>
    <submittedName>
        <fullName evidence="5">RNA recognition motif family protein</fullName>
    </submittedName>
</protein>
<feature type="compositionally biased region" description="Basic and acidic residues" evidence="3">
    <location>
        <begin position="250"/>
        <end position="273"/>
    </location>
</feature>
<dbReference type="InterPro" id="IPR051847">
    <property type="entry name" value="RNA_proc/Spliceosome_comp"/>
</dbReference>
<dbReference type="PANTHER" id="PTHR45880">
    <property type="entry name" value="RNA-BINDING MOTIF PROTEIN, X-LINKED 2"/>
    <property type="match status" value="1"/>
</dbReference>
<dbReference type="Gene3D" id="3.30.70.330">
    <property type="match status" value="1"/>
</dbReference>
<dbReference type="SMART" id="SM00360">
    <property type="entry name" value="RRM"/>
    <property type="match status" value="1"/>
</dbReference>
<dbReference type="PANTHER" id="PTHR45880:SF1">
    <property type="entry name" value="RNA-BINDING MOTIF PROTEIN, X-LINKED 2"/>
    <property type="match status" value="1"/>
</dbReference>
<dbReference type="GO" id="GO:0071011">
    <property type="term" value="C:precatalytic spliceosome"/>
    <property type="evidence" value="ECO:0007669"/>
    <property type="project" value="TreeGrafter"/>
</dbReference>
<evidence type="ECO:0000256" key="3">
    <source>
        <dbReference type="SAM" id="MobiDB-lite"/>
    </source>
</evidence>
<dbReference type="EMBL" id="JABWAB010000003">
    <property type="protein sequence ID" value="KAF6057230.1"/>
    <property type="molecule type" value="Genomic_DNA"/>
</dbReference>
<dbReference type="GO" id="GO:0000398">
    <property type="term" value="P:mRNA splicing, via spliceosome"/>
    <property type="evidence" value="ECO:0007669"/>
    <property type="project" value="TreeGrafter"/>
</dbReference>
<keyword evidence="1 2" id="KW-0694">RNA-binding</keyword>
<gene>
    <name evidence="5" type="ORF">FOB60_001785</name>
</gene>
<dbReference type="SUPFAM" id="SSF54928">
    <property type="entry name" value="RNA-binding domain, RBD"/>
    <property type="match status" value="1"/>
</dbReference>
<evidence type="ECO:0000259" key="4">
    <source>
        <dbReference type="PROSITE" id="PS50102"/>
    </source>
</evidence>
<evidence type="ECO:0000256" key="1">
    <source>
        <dbReference type="ARBA" id="ARBA00022884"/>
    </source>
</evidence>
<feature type="compositionally biased region" description="Basic and acidic residues" evidence="3">
    <location>
        <begin position="169"/>
        <end position="180"/>
    </location>
</feature>
<dbReference type="InterPro" id="IPR012677">
    <property type="entry name" value="Nucleotide-bd_a/b_plait_sf"/>
</dbReference>
<evidence type="ECO:0000313" key="6">
    <source>
        <dbReference type="Proteomes" id="UP000590412"/>
    </source>
</evidence>
<dbReference type="OrthoDB" id="2573941at2759"/>
<name>A0A8X7NQ08_CANPA</name>
<dbReference type="GO" id="GO:0003723">
    <property type="term" value="F:RNA binding"/>
    <property type="evidence" value="ECO:0007669"/>
    <property type="project" value="UniProtKB-UniRule"/>
</dbReference>
<reference evidence="5" key="1">
    <citation type="submission" date="2020-03" db="EMBL/GenBank/DDBJ databases">
        <title>FDA dAtabase for Regulatory Grade micrObial Sequences (FDA-ARGOS): Supporting development and validation of Infectious Disease Dx tests.</title>
        <authorList>
            <person name="Campos J."/>
            <person name="Goldberg B."/>
            <person name="Tallon L."/>
            <person name="Sadzewicz L."/>
            <person name="Vavikolanu K."/>
            <person name="Mehta A."/>
            <person name="Aluvathingal J."/>
            <person name="Nadendla S."/>
            <person name="Nandy P."/>
            <person name="Geyer C."/>
            <person name="Yan Y."/>
            <person name="Sichtig H."/>
        </authorList>
    </citation>
    <scope>NUCLEOTIDE SEQUENCE [LARGE SCALE GENOMIC DNA]</scope>
    <source>
        <strain evidence="5">FDAARGOS_652</strain>
    </source>
</reference>
<dbReference type="GO" id="GO:0005686">
    <property type="term" value="C:U2 snRNP"/>
    <property type="evidence" value="ECO:0007669"/>
    <property type="project" value="TreeGrafter"/>
</dbReference>
<dbReference type="AlphaFoldDB" id="A0A8X7NQ08"/>
<dbReference type="Proteomes" id="UP000590412">
    <property type="component" value="Unassembled WGS sequence"/>
</dbReference>
<accession>A0A8X7NQ08</accession>
<organism evidence="5 6">
    <name type="scientific">Candida parapsilosis</name>
    <name type="common">Yeast</name>
    <dbReference type="NCBI Taxonomy" id="5480"/>
    <lineage>
        <taxon>Eukaryota</taxon>
        <taxon>Fungi</taxon>
        <taxon>Dikarya</taxon>
        <taxon>Ascomycota</taxon>
        <taxon>Saccharomycotina</taxon>
        <taxon>Pichiomycetes</taxon>
        <taxon>Debaryomycetaceae</taxon>
        <taxon>Candida/Lodderomyces clade</taxon>
        <taxon>Candida</taxon>
    </lineage>
</organism>
<evidence type="ECO:0000256" key="2">
    <source>
        <dbReference type="PROSITE-ProRule" id="PRU00176"/>
    </source>
</evidence>
<feature type="compositionally biased region" description="Basic and acidic residues" evidence="3">
    <location>
        <begin position="135"/>
        <end position="162"/>
    </location>
</feature>
<dbReference type="InterPro" id="IPR035979">
    <property type="entry name" value="RBD_domain_sf"/>
</dbReference>
<proteinExistence type="predicted"/>
<feature type="domain" description="RRM" evidence="4">
    <location>
        <begin position="34"/>
        <end position="112"/>
    </location>
</feature>
<sequence length="273" mass="32173">MNKIKRINQINQKELASSATSYKSSWHYEYRDTNYIFISNIPNFIKPHDLVVIFSQYGIPTHLNLIKNHETGQHRGFAFLKYANFKSCVLAIDNFNGIKVGDRMLHVDHSYYKLRRGEKEDDFLINYDEVRKELEASEDDKKKKEEKEEKDLKLIESGEAKPKAIALEFKSENKEKKEEVKGDDDNEFVDPMQTIAENATNEAQVENEDDEFVDPMQQFITETTHETKEKSHKSHRTSRHRSHRSHRVREKSSSLKNDRDRSPTREEKKEEGH</sequence>
<dbReference type="GO" id="GO:0071013">
    <property type="term" value="C:catalytic step 2 spliceosome"/>
    <property type="evidence" value="ECO:0007669"/>
    <property type="project" value="TreeGrafter"/>
</dbReference>
<dbReference type="InterPro" id="IPR000504">
    <property type="entry name" value="RRM_dom"/>
</dbReference>
<feature type="region of interest" description="Disordered" evidence="3">
    <location>
        <begin position="135"/>
        <end position="273"/>
    </location>
</feature>
<dbReference type="Pfam" id="PF00076">
    <property type="entry name" value="RRM_1"/>
    <property type="match status" value="1"/>
</dbReference>
<feature type="compositionally biased region" description="Basic residues" evidence="3">
    <location>
        <begin position="230"/>
        <end position="249"/>
    </location>
</feature>
<comment type="caution">
    <text evidence="5">The sequence shown here is derived from an EMBL/GenBank/DDBJ whole genome shotgun (WGS) entry which is preliminary data.</text>
</comment>
<dbReference type="PROSITE" id="PS50102">
    <property type="entry name" value="RRM"/>
    <property type="match status" value="1"/>
</dbReference>
<evidence type="ECO:0000313" key="5">
    <source>
        <dbReference type="EMBL" id="KAF6057230.1"/>
    </source>
</evidence>
<feature type="compositionally biased region" description="Polar residues" evidence="3">
    <location>
        <begin position="195"/>
        <end position="204"/>
    </location>
</feature>